<accession>A0A8R1V6D2</accession>
<gene>
    <name evidence="5" type="primary">WBGene00304898</name>
</gene>
<organism evidence="5 6">
    <name type="scientific">Pristionchus pacificus</name>
    <name type="common">Parasitic nematode worm</name>
    <dbReference type="NCBI Taxonomy" id="54126"/>
    <lineage>
        <taxon>Eukaryota</taxon>
        <taxon>Metazoa</taxon>
        <taxon>Ecdysozoa</taxon>
        <taxon>Nematoda</taxon>
        <taxon>Chromadorea</taxon>
        <taxon>Rhabditida</taxon>
        <taxon>Rhabditina</taxon>
        <taxon>Diplogasteromorpha</taxon>
        <taxon>Diplogasteroidea</taxon>
        <taxon>Neodiplogasteridae</taxon>
        <taxon>Pristionchus</taxon>
    </lineage>
</organism>
<feature type="repeat" description="WD" evidence="4">
    <location>
        <begin position="191"/>
        <end position="222"/>
    </location>
</feature>
<evidence type="ECO:0000256" key="3">
    <source>
        <dbReference type="ARBA" id="ARBA00038366"/>
    </source>
</evidence>
<dbReference type="GO" id="GO:0051015">
    <property type="term" value="F:actin filament binding"/>
    <property type="evidence" value="ECO:0000318"/>
    <property type="project" value="GO_Central"/>
</dbReference>
<dbReference type="Gene3D" id="2.130.10.10">
    <property type="entry name" value="YVTN repeat-like/Quinoprotein amine dehydrogenase"/>
    <property type="match status" value="2"/>
</dbReference>
<dbReference type="InterPro" id="IPR015943">
    <property type="entry name" value="WD40/YVTN_repeat-like_dom_sf"/>
</dbReference>
<dbReference type="SUPFAM" id="SSF101898">
    <property type="entry name" value="NHL repeat"/>
    <property type="match status" value="1"/>
</dbReference>
<feature type="repeat" description="WD" evidence="4">
    <location>
        <begin position="551"/>
        <end position="584"/>
    </location>
</feature>
<evidence type="ECO:0000313" key="5">
    <source>
        <dbReference type="EnsemblMetazoa" id="PPA47045.1"/>
    </source>
</evidence>
<dbReference type="GO" id="GO:0030864">
    <property type="term" value="C:cortical actin cytoskeleton"/>
    <property type="evidence" value="ECO:0000318"/>
    <property type="project" value="GO_Central"/>
</dbReference>
<dbReference type="PROSITE" id="PS50082">
    <property type="entry name" value="WD_REPEATS_2"/>
    <property type="match status" value="3"/>
</dbReference>
<dbReference type="AlphaFoldDB" id="A0A8R1V6D2"/>
<dbReference type="PANTHER" id="PTHR19856">
    <property type="entry name" value="WD-REPEATCONTAINING PROTEIN WDR1"/>
    <property type="match status" value="1"/>
</dbReference>
<feature type="repeat" description="WD" evidence="4">
    <location>
        <begin position="57"/>
        <end position="89"/>
    </location>
</feature>
<dbReference type="Proteomes" id="UP000005239">
    <property type="component" value="Unassembled WGS sequence"/>
</dbReference>
<name>A0A8R1V6D2_PRIPA</name>
<keyword evidence="6" id="KW-1185">Reference proteome</keyword>
<comment type="similarity">
    <text evidence="3">Belongs to the WD repeat AIP1 family.</text>
</comment>
<sequence>MVEPILVHSTTFPPSPRAYRGVPSKIAASPKGDLLVYPSAHVVTLLRAADLSAVHIFRDHRFETSAVRFSPNGELVASGDREGEVFVWQTFPPFEMKYCLKNCTIGEVADIAWSPDGAKLAVVGNGGSASYLELKTGSSGADLTCHNRRIESIAIHPNEKKKRILMASHDSRVSVFDNSKGGYRPKYSHLLTPHTKEVYSVCYNMDGEIFASGGADGRLFMYCEASQSGTEARDNVRTITSIVFMPLPPLDEGDVVNVEDVDRQEVVVYASTDGAVRAITWDKNACVDACDMDDLWENETVGVQRLGLAASPSTGNVFVVNSNGRLDQLRVTDGSLVKSAFGHKSHLKAIDIDLATGVTVTGDNNGGLCIDIGNGVECFGDAKNVAVRGLSILSNDGEGAVICLRLDNRMEVLSLLDGCVLSSTCLPSEPLAISRGKDKVAILCHKHCLLVDTKSKHILEQEELTGFDPVSVAMAPNGLELAIGDTSGVVHIYDITDWELKVKHTLKLRGALWAINAMEYSRNGLYLAVADGSRYVSVYSRDDWTLLVDDWRMHNASMKTVGWSPDGMTLATGAVDRSMIVWRLPQGGKKFDPIVQKCGHIPEALIWKSASEVVTIGEDGCRIHWKLKTEED</sequence>
<dbReference type="PANTHER" id="PTHR19856:SF0">
    <property type="entry name" value="WD REPEAT-CONTAINING PROTEIN 1"/>
    <property type="match status" value="1"/>
</dbReference>
<dbReference type="EnsemblMetazoa" id="PPA47045.1">
    <property type="protein sequence ID" value="PPA47045.1"/>
    <property type="gene ID" value="WBGene00304898"/>
</dbReference>
<dbReference type="SMART" id="SM00320">
    <property type="entry name" value="WD40"/>
    <property type="match status" value="7"/>
</dbReference>
<evidence type="ECO:0000313" key="6">
    <source>
        <dbReference type="Proteomes" id="UP000005239"/>
    </source>
</evidence>
<dbReference type="PROSITE" id="PS50294">
    <property type="entry name" value="WD_REPEATS_REGION"/>
    <property type="match status" value="2"/>
</dbReference>
<evidence type="ECO:0000256" key="2">
    <source>
        <dbReference type="ARBA" id="ARBA00022737"/>
    </source>
</evidence>
<evidence type="ECO:0008006" key="7">
    <source>
        <dbReference type="Google" id="ProtNLM"/>
    </source>
</evidence>
<protein>
    <recommendedName>
        <fullName evidence="7">WD40 domain-containing protein</fullName>
    </recommendedName>
</protein>
<dbReference type="InterPro" id="IPR001680">
    <property type="entry name" value="WD40_rpt"/>
</dbReference>
<reference evidence="5" key="2">
    <citation type="submission" date="2022-06" db="UniProtKB">
        <authorList>
            <consortium name="EnsemblMetazoa"/>
        </authorList>
    </citation>
    <scope>IDENTIFICATION</scope>
    <source>
        <strain evidence="5">PS312</strain>
    </source>
</reference>
<dbReference type="GO" id="GO:0040011">
    <property type="term" value="P:locomotion"/>
    <property type="evidence" value="ECO:0000318"/>
    <property type="project" value="GO_Central"/>
</dbReference>
<evidence type="ECO:0000256" key="1">
    <source>
        <dbReference type="ARBA" id="ARBA00022574"/>
    </source>
</evidence>
<proteinExistence type="inferred from homology"/>
<dbReference type="GO" id="GO:0030042">
    <property type="term" value="P:actin filament depolymerization"/>
    <property type="evidence" value="ECO:0000318"/>
    <property type="project" value="GO_Central"/>
</dbReference>
<dbReference type="GO" id="GO:0045214">
    <property type="term" value="P:sarcomere organization"/>
    <property type="evidence" value="ECO:0000318"/>
    <property type="project" value="GO_Central"/>
</dbReference>
<dbReference type="FunFam" id="2.130.10.10:FF:003660">
    <property type="entry name" value="WD repeat protein, putative"/>
    <property type="match status" value="1"/>
</dbReference>
<keyword evidence="1 4" id="KW-0853">WD repeat</keyword>
<dbReference type="Pfam" id="PF00400">
    <property type="entry name" value="WD40"/>
    <property type="match status" value="3"/>
</dbReference>
<dbReference type="SUPFAM" id="SSF50978">
    <property type="entry name" value="WD40 repeat-like"/>
    <property type="match status" value="1"/>
</dbReference>
<dbReference type="InterPro" id="IPR036322">
    <property type="entry name" value="WD40_repeat_dom_sf"/>
</dbReference>
<reference evidence="6" key="1">
    <citation type="journal article" date="2008" name="Nat. Genet.">
        <title>The Pristionchus pacificus genome provides a unique perspective on nematode lifestyle and parasitism.</title>
        <authorList>
            <person name="Dieterich C."/>
            <person name="Clifton S.W."/>
            <person name="Schuster L.N."/>
            <person name="Chinwalla A."/>
            <person name="Delehaunty K."/>
            <person name="Dinkelacker I."/>
            <person name="Fulton L."/>
            <person name="Fulton R."/>
            <person name="Godfrey J."/>
            <person name="Minx P."/>
            <person name="Mitreva M."/>
            <person name="Roeseler W."/>
            <person name="Tian H."/>
            <person name="Witte H."/>
            <person name="Yang S.P."/>
            <person name="Wilson R.K."/>
            <person name="Sommer R.J."/>
        </authorList>
    </citation>
    <scope>NUCLEOTIDE SEQUENCE [LARGE SCALE GENOMIC DNA]</scope>
    <source>
        <strain evidence="6">PS312</strain>
    </source>
</reference>
<evidence type="ECO:0000256" key="4">
    <source>
        <dbReference type="PROSITE-ProRule" id="PRU00221"/>
    </source>
</evidence>
<keyword evidence="2" id="KW-0677">Repeat</keyword>